<reference evidence="2" key="1">
    <citation type="journal article" date="2016" name="Insect Biochem. Mol. Biol.">
        <title>Multifaceted biological insights from a draft genome sequence of the tobacco hornworm moth, Manduca sexta.</title>
        <authorList>
            <person name="Kanost M.R."/>
            <person name="Arrese E.L."/>
            <person name="Cao X."/>
            <person name="Chen Y.R."/>
            <person name="Chellapilla S."/>
            <person name="Goldsmith M.R."/>
            <person name="Grosse-Wilde E."/>
            <person name="Heckel D.G."/>
            <person name="Herndon N."/>
            <person name="Jiang H."/>
            <person name="Papanicolaou A."/>
            <person name="Qu J."/>
            <person name="Soulages J.L."/>
            <person name="Vogel H."/>
            <person name="Walters J."/>
            <person name="Waterhouse R.M."/>
            <person name="Ahn S.J."/>
            <person name="Almeida F.C."/>
            <person name="An C."/>
            <person name="Aqrawi P."/>
            <person name="Bretschneider A."/>
            <person name="Bryant W.B."/>
            <person name="Bucks S."/>
            <person name="Chao H."/>
            <person name="Chevignon G."/>
            <person name="Christen J.M."/>
            <person name="Clarke D.F."/>
            <person name="Dittmer N.T."/>
            <person name="Ferguson L.C.F."/>
            <person name="Garavelou S."/>
            <person name="Gordon K.H.J."/>
            <person name="Gunaratna R.T."/>
            <person name="Han Y."/>
            <person name="Hauser F."/>
            <person name="He Y."/>
            <person name="Heidel-Fischer H."/>
            <person name="Hirsh A."/>
            <person name="Hu Y."/>
            <person name="Jiang H."/>
            <person name="Kalra D."/>
            <person name="Klinner C."/>
            <person name="Konig C."/>
            <person name="Kovar C."/>
            <person name="Kroll A.R."/>
            <person name="Kuwar S.S."/>
            <person name="Lee S.L."/>
            <person name="Lehman R."/>
            <person name="Li K."/>
            <person name="Li Z."/>
            <person name="Liang H."/>
            <person name="Lovelace S."/>
            <person name="Lu Z."/>
            <person name="Mansfield J.H."/>
            <person name="McCulloch K.J."/>
            <person name="Mathew T."/>
            <person name="Morton B."/>
            <person name="Muzny D.M."/>
            <person name="Neunemann D."/>
            <person name="Ongeri F."/>
            <person name="Pauchet Y."/>
            <person name="Pu L.L."/>
            <person name="Pyrousis I."/>
            <person name="Rao X.J."/>
            <person name="Redding A."/>
            <person name="Roesel C."/>
            <person name="Sanchez-Gracia A."/>
            <person name="Schaack S."/>
            <person name="Shukla A."/>
            <person name="Tetreau G."/>
            <person name="Wang Y."/>
            <person name="Xiong G.H."/>
            <person name="Traut W."/>
            <person name="Walsh T.K."/>
            <person name="Worley K.C."/>
            <person name="Wu D."/>
            <person name="Wu W."/>
            <person name="Wu Y.Q."/>
            <person name="Zhang X."/>
            <person name="Zou Z."/>
            <person name="Zucker H."/>
            <person name="Briscoe A.D."/>
            <person name="Burmester T."/>
            <person name="Clem R.J."/>
            <person name="Feyereisen R."/>
            <person name="Grimmelikhuijzen C.J.P."/>
            <person name="Hamodrakas S.J."/>
            <person name="Hansson B.S."/>
            <person name="Huguet E."/>
            <person name="Jermiin L.S."/>
            <person name="Lan Q."/>
            <person name="Lehman H.K."/>
            <person name="Lorenzen M."/>
            <person name="Merzendorfer H."/>
            <person name="Michalopoulos I."/>
            <person name="Morton D.B."/>
            <person name="Muthukrishnan S."/>
            <person name="Oakeshott J.G."/>
            <person name="Palmer W."/>
            <person name="Park Y."/>
            <person name="Passarelli A.L."/>
            <person name="Rozas J."/>
            <person name="Schwartz L.M."/>
            <person name="Smith W."/>
            <person name="Southgate A."/>
            <person name="Vilcinskas A."/>
            <person name="Vogt R."/>
            <person name="Wang P."/>
            <person name="Werren J."/>
            <person name="Yu X.Q."/>
            <person name="Zhou J.J."/>
            <person name="Brown S.J."/>
            <person name="Scherer S.E."/>
            <person name="Richards S."/>
            <person name="Blissard G.W."/>
        </authorList>
    </citation>
    <scope>NUCLEOTIDE SEQUENCE</scope>
</reference>
<accession>A0A921YRH8</accession>
<keyword evidence="3" id="KW-1185">Reference proteome</keyword>
<dbReference type="AlphaFoldDB" id="A0A921YRH8"/>
<dbReference type="EMBL" id="JH668311">
    <property type="protein sequence ID" value="KAG6444496.1"/>
    <property type="molecule type" value="Genomic_DNA"/>
</dbReference>
<organism evidence="2 3">
    <name type="scientific">Manduca sexta</name>
    <name type="common">Tobacco hawkmoth</name>
    <name type="synonym">Tobacco hornworm</name>
    <dbReference type="NCBI Taxonomy" id="7130"/>
    <lineage>
        <taxon>Eukaryota</taxon>
        <taxon>Metazoa</taxon>
        <taxon>Ecdysozoa</taxon>
        <taxon>Arthropoda</taxon>
        <taxon>Hexapoda</taxon>
        <taxon>Insecta</taxon>
        <taxon>Pterygota</taxon>
        <taxon>Neoptera</taxon>
        <taxon>Endopterygota</taxon>
        <taxon>Lepidoptera</taxon>
        <taxon>Glossata</taxon>
        <taxon>Ditrysia</taxon>
        <taxon>Bombycoidea</taxon>
        <taxon>Sphingidae</taxon>
        <taxon>Sphinginae</taxon>
        <taxon>Sphingini</taxon>
        <taxon>Manduca</taxon>
    </lineage>
</organism>
<evidence type="ECO:0000256" key="1">
    <source>
        <dbReference type="SAM" id="MobiDB-lite"/>
    </source>
</evidence>
<feature type="compositionally biased region" description="Polar residues" evidence="1">
    <location>
        <begin position="1"/>
        <end position="11"/>
    </location>
</feature>
<dbReference type="Proteomes" id="UP000791440">
    <property type="component" value="Unassembled WGS sequence"/>
</dbReference>
<protein>
    <submittedName>
        <fullName evidence="2">Uncharacterized protein</fullName>
    </submittedName>
</protein>
<name>A0A921YRH8_MANSE</name>
<gene>
    <name evidence="2" type="ORF">O3G_MSEX003450</name>
</gene>
<evidence type="ECO:0000313" key="3">
    <source>
        <dbReference type="Proteomes" id="UP000791440"/>
    </source>
</evidence>
<feature type="region of interest" description="Disordered" evidence="1">
    <location>
        <begin position="1"/>
        <end position="32"/>
    </location>
</feature>
<reference evidence="2" key="2">
    <citation type="submission" date="2020-12" db="EMBL/GenBank/DDBJ databases">
        <authorList>
            <person name="Kanost M."/>
        </authorList>
    </citation>
    <scope>NUCLEOTIDE SEQUENCE</scope>
</reference>
<proteinExistence type="predicted"/>
<sequence length="203" mass="22887">MSFKPEQNSDYTLLLGGRNRHGGSTNPDGLPHMRDLPPVNKAHHSMVDCLAQNGNKVIDIILINMRRTLLQTCREVLELPPLHATFMHKIGSTSFVGRFETDTGWVKNLATINRINDVSVSRVDPMKTTFRVTLRIKDFQIGYDEYRIKAMGVSCSGRLVAAFNDNALHMAVTVGLAQWEPYAQLDDLRLQRMESIYAKMAQA</sequence>
<evidence type="ECO:0000313" key="2">
    <source>
        <dbReference type="EMBL" id="KAG6444496.1"/>
    </source>
</evidence>
<comment type="caution">
    <text evidence="2">The sequence shown here is derived from an EMBL/GenBank/DDBJ whole genome shotgun (WGS) entry which is preliminary data.</text>
</comment>